<organism evidence="2 3">
    <name type="scientific">Pustulibacterium marinum</name>
    <dbReference type="NCBI Taxonomy" id="1224947"/>
    <lineage>
        <taxon>Bacteria</taxon>
        <taxon>Pseudomonadati</taxon>
        <taxon>Bacteroidota</taxon>
        <taxon>Flavobacteriia</taxon>
        <taxon>Flavobacteriales</taxon>
        <taxon>Flavobacteriaceae</taxon>
        <taxon>Pustulibacterium</taxon>
    </lineage>
</organism>
<dbReference type="AlphaFoldDB" id="A0A1I7HI56"/>
<dbReference type="OrthoDB" id="9807384at2"/>
<keyword evidence="3" id="KW-1185">Reference proteome</keyword>
<feature type="transmembrane region" description="Helical" evidence="1">
    <location>
        <begin position="351"/>
        <end position="375"/>
    </location>
</feature>
<feature type="transmembrane region" description="Helical" evidence="1">
    <location>
        <begin position="172"/>
        <end position="192"/>
    </location>
</feature>
<evidence type="ECO:0000313" key="3">
    <source>
        <dbReference type="Proteomes" id="UP000199138"/>
    </source>
</evidence>
<dbReference type="EMBL" id="FPBK01000009">
    <property type="protein sequence ID" value="SFU60282.1"/>
    <property type="molecule type" value="Genomic_DNA"/>
</dbReference>
<dbReference type="STRING" id="1224947.SAMN05216480_10985"/>
<evidence type="ECO:0000256" key="1">
    <source>
        <dbReference type="SAM" id="Phobius"/>
    </source>
</evidence>
<reference evidence="2 3" key="1">
    <citation type="submission" date="2016-10" db="EMBL/GenBank/DDBJ databases">
        <authorList>
            <person name="de Groot N.N."/>
        </authorList>
    </citation>
    <scope>NUCLEOTIDE SEQUENCE [LARGE SCALE GENOMIC DNA]</scope>
    <source>
        <strain evidence="2 3">CGMCC 1.12333</strain>
    </source>
</reference>
<sequence>MNHLKITSKYISKARVTSQTYKNIAIALVAFLVNVTSLWSQEQPQVSQKVDTTAIKIGDQINYTVTVKADSTATVLFPEKATFMPLELVEASKIDTTKEAYKFIWKREYALTQFDSGAYYIPRQKILVNEKQYLLDSIRVQVGGVVVDTTKQKMYDIKPLVEVEKSNIDWLAYWWILIPLAIIGFLIYWFVIRKKPLTEEEKIALLPPFDRAMEELKRLENSKYIIESKHKEYYSELTIIVKRYLEEETHISALESTTDELFLKLEMLQDSGNIELESETIANFKKVLQKADLVKFARVKPDDSQVNTDTKVIEEVVVKTKESLPPPTEQQLEETEAYREMLLKRRRKERVLVGVIASVLILIISSGVAIGYLGFTNVKDTLLGHPTRELKQGEWVTSQYGFPPIKLTTPKVLRRVETAIPEGQDSIIKSIKTFQYGSVTDNFFVTVGTIQYQQGAKANAEASLQNKLNFLQANGVTNMVTKQEEFSSQDGGTGTKVYGTADFPVGADGATMVSGNYEIIQFTTNNYEQAVIILSRQDDDYAQDIIDRIESSIEVNSMNKQKENKPQQ</sequence>
<name>A0A1I7HI56_9FLAO</name>
<dbReference type="RefSeq" id="WP_093025451.1">
    <property type="nucleotide sequence ID" value="NZ_FPBK01000009.1"/>
</dbReference>
<feature type="transmembrane region" description="Helical" evidence="1">
    <location>
        <begin position="21"/>
        <end position="39"/>
    </location>
</feature>
<dbReference type="Proteomes" id="UP000199138">
    <property type="component" value="Unassembled WGS sequence"/>
</dbReference>
<keyword evidence="1" id="KW-1133">Transmembrane helix</keyword>
<evidence type="ECO:0000313" key="2">
    <source>
        <dbReference type="EMBL" id="SFU60282.1"/>
    </source>
</evidence>
<proteinExistence type="predicted"/>
<accession>A0A1I7HI56</accession>
<keyword evidence="1" id="KW-0472">Membrane</keyword>
<gene>
    <name evidence="2" type="ORF">SAMN05216480_10985</name>
</gene>
<protein>
    <submittedName>
        <fullName evidence="2">Conserved repeat domain-containing protein</fullName>
    </submittedName>
</protein>
<keyword evidence="1" id="KW-0812">Transmembrane</keyword>